<organism evidence="2 3">
    <name type="scientific">Aspergillus clavatus (strain ATCC 1007 / CBS 513.65 / DSM 816 / NCTC 3887 / NRRL 1 / QM 1276 / 107)</name>
    <dbReference type="NCBI Taxonomy" id="344612"/>
    <lineage>
        <taxon>Eukaryota</taxon>
        <taxon>Fungi</taxon>
        <taxon>Dikarya</taxon>
        <taxon>Ascomycota</taxon>
        <taxon>Pezizomycotina</taxon>
        <taxon>Eurotiomycetes</taxon>
        <taxon>Eurotiomycetidae</taxon>
        <taxon>Eurotiales</taxon>
        <taxon>Aspergillaceae</taxon>
        <taxon>Aspergillus</taxon>
        <taxon>Aspergillus subgen. Fumigati</taxon>
    </lineage>
</organism>
<protein>
    <submittedName>
        <fullName evidence="2">Uncharacterized protein</fullName>
    </submittedName>
</protein>
<feature type="region of interest" description="Disordered" evidence="1">
    <location>
        <begin position="461"/>
        <end position="490"/>
    </location>
</feature>
<feature type="region of interest" description="Disordered" evidence="1">
    <location>
        <begin position="355"/>
        <end position="390"/>
    </location>
</feature>
<feature type="region of interest" description="Disordered" evidence="1">
    <location>
        <begin position="256"/>
        <end position="275"/>
    </location>
</feature>
<dbReference type="RefSeq" id="XP_001271588.1">
    <property type="nucleotide sequence ID" value="XM_001271587.1"/>
</dbReference>
<feature type="compositionally biased region" description="Polar residues" evidence="1">
    <location>
        <begin position="878"/>
        <end position="896"/>
    </location>
</feature>
<feature type="compositionally biased region" description="Low complexity" evidence="1">
    <location>
        <begin position="157"/>
        <end position="169"/>
    </location>
</feature>
<feature type="compositionally biased region" description="Polar residues" evidence="1">
    <location>
        <begin position="687"/>
        <end position="699"/>
    </location>
</feature>
<feature type="compositionally biased region" description="Polar residues" evidence="1">
    <location>
        <begin position="854"/>
        <end position="871"/>
    </location>
</feature>
<feature type="region of interest" description="Disordered" evidence="1">
    <location>
        <begin position="620"/>
        <end position="727"/>
    </location>
</feature>
<dbReference type="Proteomes" id="UP000006701">
    <property type="component" value="Unassembled WGS sequence"/>
</dbReference>
<dbReference type="AlphaFoldDB" id="A1CH07"/>
<dbReference type="eggNOG" id="ENOG502RNV6">
    <property type="taxonomic scope" value="Eukaryota"/>
</dbReference>
<dbReference type="HOGENOM" id="CLU_316854_0_0_1"/>
<sequence>MDDEATERLKRLQMEDLGTLRREHISTADSKSFRNIRLKDIEATRMSNVAGTDAERVAKANAPRLNAWANVYKEIGDTQELEQLDSLLDGQSHRLQLRAVIQESGGQSYSKSVQKKDNFLKAAERAPSGRSISARGSKISGRGGGVIGTRGRVTKHPAPTAQPQALQQPVVSKLGNYLVESPHSRKRLQDPALDSNNDSPRKGREEYARKVQRETRGVKRELASLKKRRPISRADYSRILSPPESFLAVARNLVSAKTPSSSPPSVTSKSHEAEARTIGLSENAHFQSLEFIREHKDNAAAQVYDESVVSLLSERDSVAVATPASSDNGQFVQGIIVPTSGAANEEGQRPQILSLASSEQSPSGPADLKNQDKPRTQSDGPLSHSTELREPDSAVQFIEQETPSSPAEVSSEVLLDFDSTPPNKEVLDAQDRRLMSPAMEDLKGIYFQDYSIPVPAQKPVVPESSEVQAETVDLKDSLRHSEEESKSEKTISIQAKAPVDLDAIQKKIAGFYNFVESTFRQHVPGHLQDEDLQALIKYKKELIDQIPWPKQPSRKTLGQIAEQHQDNITYQEAPTIISEKEKETEESEIFSPALSTSSLAESTPLKKGYVSSGLPLDGSPSPSRFNAKAMPFSPGNLFSKTQRNTSFSEYRDPDPPLSSDSETSQSPVDHLQRTRQPSKDGAIMGSPSPSTVEATPQSRQDVRKPSESHIFGDHLLPGRRGGQAQAPGMEISSAEKPLNHGTLQPRVKFSIPYRPQASVFIPKETLLTFDKEDDQNLLESKTANIAGPSATTKDTSSKTMASVHALGGTVFNVSNTSALTSRSAPRSAPANVVHNATPKLSELQQSIHAPKPNPLQQSVPSTKPDALQQSRYAPRPNPLQQSIHAPKAQESNTLQKPNGPFRGGIGSSIYANPTEGRPLR</sequence>
<dbReference type="OrthoDB" id="5372553at2759"/>
<feature type="compositionally biased region" description="Polar residues" evidence="1">
    <location>
        <begin position="636"/>
        <end position="648"/>
    </location>
</feature>
<feature type="region of interest" description="Disordered" evidence="1">
    <location>
        <begin position="182"/>
        <end position="215"/>
    </location>
</feature>
<dbReference type="VEuPathDB" id="FungiDB:ACLA_046270"/>
<dbReference type="EMBL" id="DS027054">
    <property type="protein sequence ID" value="EAW10162.1"/>
    <property type="molecule type" value="Genomic_DNA"/>
</dbReference>
<dbReference type="KEGG" id="act:ACLA_046270"/>
<reference evidence="2 3" key="1">
    <citation type="journal article" date="2008" name="PLoS Genet.">
        <title>Genomic islands in the pathogenic filamentous fungus Aspergillus fumigatus.</title>
        <authorList>
            <person name="Fedorova N.D."/>
            <person name="Khaldi N."/>
            <person name="Joardar V.S."/>
            <person name="Maiti R."/>
            <person name="Amedeo P."/>
            <person name="Anderson M.J."/>
            <person name="Crabtree J."/>
            <person name="Silva J.C."/>
            <person name="Badger J.H."/>
            <person name="Albarraq A."/>
            <person name="Angiuoli S."/>
            <person name="Bussey H."/>
            <person name="Bowyer P."/>
            <person name="Cotty P.J."/>
            <person name="Dyer P.S."/>
            <person name="Egan A."/>
            <person name="Galens K."/>
            <person name="Fraser-Liggett C.M."/>
            <person name="Haas B.J."/>
            <person name="Inman J.M."/>
            <person name="Kent R."/>
            <person name="Lemieux S."/>
            <person name="Malavazi I."/>
            <person name="Orvis J."/>
            <person name="Roemer T."/>
            <person name="Ronning C.M."/>
            <person name="Sundaram J.P."/>
            <person name="Sutton G."/>
            <person name="Turner G."/>
            <person name="Venter J.C."/>
            <person name="White O.R."/>
            <person name="Whitty B.R."/>
            <person name="Youngman P."/>
            <person name="Wolfe K.H."/>
            <person name="Goldman G.H."/>
            <person name="Wortman J.R."/>
            <person name="Jiang B."/>
            <person name="Denning D.W."/>
            <person name="Nierman W.C."/>
        </authorList>
    </citation>
    <scope>NUCLEOTIDE SEQUENCE [LARGE SCALE GENOMIC DNA]</scope>
    <source>
        <strain evidence="3">ATCC 1007 / CBS 513.65 / DSM 816 / NCTC 3887 / NRRL 1</strain>
    </source>
</reference>
<dbReference type="OMA" id="SPHARKH"/>
<feature type="compositionally biased region" description="Low complexity" evidence="1">
    <location>
        <begin position="256"/>
        <end position="268"/>
    </location>
</feature>
<feature type="compositionally biased region" description="Basic and acidic residues" evidence="1">
    <location>
        <begin position="700"/>
        <end position="712"/>
    </location>
</feature>
<feature type="region of interest" description="Disordered" evidence="1">
    <location>
        <begin position="848"/>
        <end position="920"/>
    </location>
</feature>
<evidence type="ECO:0000256" key="1">
    <source>
        <dbReference type="SAM" id="MobiDB-lite"/>
    </source>
</evidence>
<name>A1CH07_ASPCL</name>
<evidence type="ECO:0000313" key="2">
    <source>
        <dbReference type="EMBL" id="EAW10162.1"/>
    </source>
</evidence>
<evidence type="ECO:0000313" key="3">
    <source>
        <dbReference type="Proteomes" id="UP000006701"/>
    </source>
</evidence>
<dbReference type="GeneID" id="4704351"/>
<gene>
    <name evidence="2" type="ORF">ACLA_046270</name>
</gene>
<feature type="compositionally biased region" description="Basic and acidic residues" evidence="1">
    <location>
        <begin position="472"/>
        <end position="489"/>
    </location>
</feature>
<feature type="compositionally biased region" description="Basic and acidic residues" evidence="1">
    <location>
        <begin position="199"/>
        <end position="215"/>
    </location>
</feature>
<feature type="compositionally biased region" description="Low complexity" evidence="1">
    <location>
        <begin position="128"/>
        <end position="140"/>
    </location>
</feature>
<dbReference type="STRING" id="344612.A1CH07"/>
<feature type="compositionally biased region" description="Polar residues" evidence="1">
    <location>
        <begin position="658"/>
        <end position="667"/>
    </location>
</feature>
<keyword evidence="3" id="KW-1185">Reference proteome</keyword>
<accession>A1CH07</accession>
<proteinExistence type="predicted"/>
<feature type="region of interest" description="Disordered" evidence="1">
    <location>
        <begin position="122"/>
        <end position="169"/>
    </location>
</feature>